<sequence>MVITTQPGADDGGKHSAERETKNGADSAAENRENDIENEQEHLKTNETQNMMTGETQNLKTDETQKAETGETRKMKTDETQKPKTGGMQNGKKNGTRDMKTDETQKDKEKIKRRSPEKGQRQGTPIGTVTSTSPDEVVPELQALVSLEGVLVEQTNETQNMMTGETQNLKTDETQKAETGETRKMKTDESQKPKTGGMQNGKKNGTRDMKTDETQKDKEKIKRRSPEKGQRQGTPIGTVTSTSPDEVIPELQALVSLEGVLVEQLFHIAEKSNCCGRNFNKRWRGFQMVMADFTGKVFAKLKRPCRCLYRSNLCASCYFFSDVIIAESPPGNRLFHIAEKSNCCGRNFNKRWRGFQMVMADFTGKVFAKLKRPCRCLYRSNLCASCYFFSDVIIAESPPGNRKHKLAGLSYSLESFILPNYRIKTFLSQWFVDFLLVYYTVIRVQNGKNNIKTPVAYNIYQIYHAVNIAQKKEKQEL</sequence>
<keyword evidence="4" id="KW-1185">Reference proteome</keyword>
<feature type="compositionally biased region" description="Basic and acidic residues" evidence="2">
    <location>
        <begin position="95"/>
        <end position="120"/>
    </location>
</feature>
<accession>A0A2G9UKN2</accession>
<dbReference type="EMBL" id="KZ346148">
    <property type="protein sequence ID" value="PIO70819.1"/>
    <property type="molecule type" value="Genomic_DNA"/>
</dbReference>
<dbReference type="GO" id="GO:0017128">
    <property type="term" value="F:phospholipid scramblase activity"/>
    <property type="evidence" value="ECO:0007669"/>
    <property type="project" value="InterPro"/>
</dbReference>
<evidence type="ECO:0000256" key="1">
    <source>
        <dbReference type="ARBA" id="ARBA00005350"/>
    </source>
</evidence>
<dbReference type="Pfam" id="PF03803">
    <property type="entry name" value="Scramblase"/>
    <property type="match status" value="2"/>
</dbReference>
<dbReference type="GO" id="GO:0005886">
    <property type="term" value="C:plasma membrane"/>
    <property type="evidence" value="ECO:0007669"/>
    <property type="project" value="TreeGrafter"/>
</dbReference>
<protein>
    <recommendedName>
        <fullName evidence="5">Phospholipid scramblase</fullName>
    </recommendedName>
</protein>
<evidence type="ECO:0000313" key="4">
    <source>
        <dbReference type="Proteomes" id="UP000230423"/>
    </source>
</evidence>
<feature type="compositionally biased region" description="Polar residues" evidence="2">
    <location>
        <begin position="46"/>
        <end position="59"/>
    </location>
</feature>
<comment type="similarity">
    <text evidence="1">Belongs to the phospholipid scramblase family.</text>
</comment>
<dbReference type="AlphaFoldDB" id="A0A2G9UKN2"/>
<dbReference type="Proteomes" id="UP000230423">
    <property type="component" value="Unassembled WGS sequence"/>
</dbReference>
<organism evidence="3 4">
    <name type="scientific">Teladorsagia circumcincta</name>
    <name type="common">Brown stomach worm</name>
    <name type="synonym">Ostertagia circumcincta</name>
    <dbReference type="NCBI Taxonomy" id="45464"/>
    <lineage>
        <taxon>Eukaryota</taxon>
        <taxon>Metazoa</taxon>
        <taxon>Ecdysozoa</taxon>
        <taxon>Nematoda</taxon>
        <taxon>Chromadorea</taxon>
        <taxon>Rhabditida</taxon>
        <taxon>Rhabditina</taxon>
        <taxon>Rhabditomorpha</taxon>
        <taxon>Strongyloidea</taxon>
        <taxon>Trichostrongylidae</taxon>
        <taxon>Teladorsagia</taxon>
    </lineage>
</organism>
<feature type="compositionally biased region" description="Polar residues" evidence="2">
    <location>
        <begin position="155"/>
        <end position="169"/>
    </location>
</feature>
<feature type="compositionally biased region" description="Basic and acidic residues" evidence="2">
    <location>
        <begin position="60"/>
        <end position="82"/>
    </location>
</feature>
<dbReference type="PANTHER" id="PTHR23248">
    <property type="entry name" value="PHOSPHOLIPID SCRAMBLASE-RELATED"/>
    <property type="match status" value="1"/>
</dbReference>
<dbReference type="InterPro" id="IPR005552">
    <property type="entry name" value="Scramblase"/>
</dbReference>
<evidence type="ECO:0000256" key="2">
    <source>
        <dbReference type="SAM" id="MobiDB-lite"/>
    </source>
</evidence>
<gene>
    <name evidence="3" type="ORF">TELCIR_07307</name>
</gene>
<feature type="compositionally biased region" description="Basic and acidic residues" evidence="2">
    <location>
        <begin position="205"/>
        <end position="230"/>
    </location>
</feature>
<evidence type="ECO:0008006" key="5">
    <source>
        <dbReference type="Google" id="ProtNLM"/>
    </source>
</evidence>
<feature type="compositionally biased region" description="Basic and acidic residues" evidence="2">
    <location>
        <begin position="11"/>
        <end position="45"/>
    </location>
</feature>
<proteinExistence type="inferred from homology"/>
<dbReference type="PANTHER" id="PTHR23248:SF9">
    <property type="entry name" value="PHOSPHOLIPID SCRAMBLASE"/>
    <property type="match status" value="1"/>
</dbReference>
<feature type="region of interest" description="Disordered" evidence="2">
    <location>
        <begin position="1"/>
        <end position="135"/>
    </location>
</feature>
<feature type="compositionally biased region" description="Polar residues" evidence="2">
    <location>
        <begin position="231"/>
        <end position="243"/>
    </location>
</feature>
<evidence type="ECO:0000313" key="3">
    <source>
        <dbReference type="EMBL" id="PIO70819.1"/>
    </source>
</evidence>
<feature type="region of interest" description="Disordered" evidence="2">
    <location>
        <begin position="155"/>
        <end position="243"/>
    </location>
</feature>
<feature type="compositionally biased region" description="Polar residues" evidence="2">
    <location>
        <begin position="121"/>
        <end position="134"/>
    </location>
</feature>
<reference evidence="3 4" key="1">
    <citation type="submission" date="2015-09" db="EMBL/GenBank/DDBJ databases">
        <title>Draft genome of the parasitic nematode Teladorsagia circumcincta isolate WARC Sus (inbred).</title>
        <authorList>
            <person name="Mitreva M."/>
        </authorList>
    </citation>
    <scope>NUCLEOTIDE SEQUENCE [LARGE SCALE GENOMIC DNA]</scope>
    <source>
        <strain evidence="3 4">S</strain>
    </source>
</reference>
<feature type="compositionally biased region" description="Basic and acidic residues" evidence="2">
    <location>
        <begin position="170"/>
        <end position="192"/>
    </location>
</feature>
<name>A0A2G9UKN2_TELCI</name>